<feature type="chain" id="PRO_5001717459" description="Peptidase S1 domain-containing protein" evidence="1">
    <location>
        <begin position="22"/>
        <end position="336"/>
    </location>
</feature>
<dbReference type="eggNOG" id="ENOG5031BN5">
    <property type="taxonomic scope" value="Bacteria"/>
</dbReference>
<protein>
    <recommendedName>
        <fullName evidence="4">Peptidase S1 domain-containing protein</fullName>
    </recommendedName>
</protein>
<name>A0A077AWK9_9PROT</name>
<organism evidence="2 3">
    <name type="scientific">Candidatus Odyssella acanthamoebae</name>
    <dbReference type="NCBI Taxonomy" id="91604"/>
    <lineage>
        <taxon>Bacteria</taxon>
        <taxon>Pseudomonadati</taxon>
        <taxon>Pseudomonadota</taxon>
        <taxon>Alphaproteobacteria</taxon>
        <taxon>Holosporales</taxon>
        <taxon>Candidatus Paracaedibacteraceae</taxon>
        <taxon>Candidatus Odyssella</taxon>
    </lineage>
</organism>
<dbReference type="SUPFAM" id="SSF50494">
    <property type="entry name" value="Trypsin-like serine proteases"/>
    <property type="match status" value="1"/>
</dbReference>
<dbReference type="STRING" id="91604.ID47_09040"/>
<dbReference type="EMBL" id="CP008941">
    <property type="protein sequence ID" value="AIK96846.1"/>
    <property type="molecule type" value="Genomic_DNA"/>
</dbReference>
<evidence type="ECO:0008006" key="4">
    <source>
        <dbReference type="Google" id="ProtNLM"/>
    </source>
</evidence>
<dbReference type="Proteomes" id="UP000028926">
    <property type="component" value="Chromosome"/>
</dbReference>
<reference evidence="2 3" key="1">
    <citation type="submission" date="2014-07" db="EMBL/GenBank/DDBJ databases">
        <title>Comparative genomic insights into amoeba endosymbionts belonging to the families of Holosporaceae and Candidatus Midichloriaceae within Rickettsiales.</title>
        <authorList>
            <person name="Wang Z."/>
            <person name="Wu M."/>
        </authorList>
    </citation>
    <scope>NUCLEOTIDE SEQUENCE [LARGE SCALE GENOMIC DNA]</scope>
    <source>
        <strain evidence="2">PRA3</strain>
    </source>
</reference>
<dbReference type="InterPro" id="IPR043504">
    <property type="entry name" value="Peptidase_S1_PA_chymotrypsin"/>
</dbReference>
<dbReference type="AlphaFoldDB" id="A0A077AWK9"/>
<keyword evidence="1" id="KW-0732">Signal</keyword>
<evidence type="ECO:0000313" key="3">
    <source>
        <dbReference type="Proteomes" id="UP000028926"/>
    </source>
</evidence>
<dbReference type="Gene3D" id="2.40.10.10">
    <property type="entry name" value="Trypsin-like serine proteases"/>
    <property type="match status" value="1"/>
</dbReference>
<sequence>MKSKFFFVLTAALLLPFPSTAFLIDDNKIIQYWEGDTFINITPMEESQRRGTTEAFAQGVGSILIENQKHASISTAVLIAPSLLLTCAHSLQERDTAAKISFEVKINGDSHKRKITDIFLPKDPLFEETGDIAIVKLNQPIHMMSYLPITPLATHQMILEGGNDNKAEFIGVSAGALRKNGDPSHSTFCRHVGMFHLKKPSFLGSLISLFRLPDTYNHADYTFPSHHSNFVPIFDYEYQQTQFPLKGGLHGCLQAGDSGSPLLKSFNGKLYIVGVASGQTLDEAFDSTTTSHYRPGDSFENHWTPAYKYGSAIQDILQCHNALDYQPDFKPSPRLS</sequence>
<accession>A0A077AWK9</accession>
<keyword evidence="3" id="KW-1185">Reference proteome</keyword>
<dbReference type="KEGG" id="paca:ID47_09040"/>
<proteinExistence type="predicted"/>
<dbReference type="HOGENOM" id="CLU_825603_0_0_5"/>
<feature type="signal peptide" evidence="1">
    <location>
        <begin position="1"/>
        <end position="21"/>
    </location>
</feature>
<dbReference type="RefSeq" id="WP_038465596.1">
    <property type="nucleotide sequence ID" value="NZ_CP008941.1"/>
</dbReference>
<gene>
    <name evidence="2" type="ORF">ID47_09040</name>
</gene>
<dbReference type="OrthoDB" id="267336at2"/>
<evidence type="ECO:0000256" key="1">
    <source>
        <dbReference type="SAM" id="SignalP"/>
    </source>
</evidence>
<dbReference type="InterPro" id="IPR009003">
    <property type="entry name" value="Peptidase_S1_PA"/>
</dbReference>
<evidence type="ECO:0000313" key="2">
    <source>
        <dbReference type="EMBL" id="AIK96846.1"/>
    </source>
</evidence>